<dbReference type="Pfam" id="PF00089">
    <property type="entry name" value="Trypsin"/>
    <property type="match status" value="3"/>
</dbReference>
<dbReference type="InterPro" id="IPR009003">
    <property type="entry name" value="Peptidase_S1_PA"/>
</dbReference>
<evidence type="ECO:0000256" key="5">
    <source>
        <dbReference type="ARBA" id="ARBA00022825"/>
    </source>
</evidence>
<dbReference type="PROSITE" id="PS50240">
    <property type="entry name" value="TRYPSIN_DOM"/>
    <property type="match status" value="2"/>
</dbReference>
<gene>
    <name evidence="12" type="primary">jg20031</name>
    <name evidence="12" type="ORF">PAEG_LOCUS9532</name>
</gene>
<dbReference type="Gene3D" id="3.30.1640.30">
    <property type="match status" value="2"/>
</dbReference>
<comment type="caution">
    <text evidence="12">The sequence shown here is derived from an EMBL/GenBank/DDBJ whole genome shotgun (WGS) entry which is preliminary data.</text>
</comment>
<feature type="domain" description="Peptidase S1" evidence="10">
    <location>
        <begin position="610"/>
        <end position="792"/>
    </location>
</feature>
<keyword evidence="13" id="KW-1185">Reference proteome</keyword>
<dbReference type="GO" id="GO:0006508">
    <property type="term" value="P:proteolysis"/>
    <property type="evidence" value="ECO:0007669"/>
    <property type="project" value="UniProtKB-KW"/>
</dbReference>
<evidence type="ECO:0000256" key="8">
    <source>
        <dbReference type="ARBA" id="ARBA00024195"/>
    </source>
</evidence>
<dbReference type="Pfam" id="PF12032">
    <property type="entry name" value="CLIP"/>
    <property type="match status" value="2"/>
</dbReference>
<keyword evidence="4 9" id="KW-0378">Hydrolase</keyword>
<evidence type="ECO:0000313" key="12">
    <source>
        <dbReference type="EMBL" id="CAH2230284.1"/>
    </source>
</evidence>
<evidence type="ECO:0000256" key="7">
    <source>
        <dbReference type="ARBA" id="ARBA00023180"/>
    </source>
</evidence>
<keyword evidence="5 9" id="KW-0720">Serine protease</keyword>
<dbReference type="AlphaFoldDB" id="A0A8S4R5N7"/>
<dbReference type="OrthoDB" id="9981647at2759"/>
<dbReference type="InterPro" id="IPR018114">
    <property type="entry name" value="TRYPSIN_HIS"/>
</dbReference>
<comment type="similarity">
    <text evidence="8">Belongs to the peptidase S1 family. CLIP subfamily.</text>
</comment>
<dbReference type="InterPro" id="IPR038565">
    <property type="entry name" value="CLIP_sf"/>
</dbReference>
<dbReference type="InterPro" id="IPR001314">
    <property type="entry name" value="Peptidase_S1A"/>
</dbReference>
<dbReference type="SMART" id="SM00680">
    <property type="entry name" value="CLIP"/>
    <property type="match status" value="3"/>
</dbReference>
<keyword evidence="7" id="KW-0325">Glycoprotein</keyword>
<proteinExistence type="inferred from homology"/>
<protein>
    <submittedName>
        <fullName evidence="12">Jg20031 protein</fullName>
    </submittedName>
</protein>
<dbReference type="SUPFAM" id="SSF50494">
    <property type="entry name" value="Trypsin-like serine proteases"/>
    <property type="match status" value="2"/>
</dbReference>
<dbReference type="EMBL" id="CAKXAJ010024785">
    <property type="protein sequence ID" value="CAH2230284.1"/>
    <property type="molecule type" value="Genomic_DNA"/>
</dbReference>
<dbReference type="InterPro" id="IPR051487">
    <property type="entry name" value="Ser/Thr_Proteases_Immune/Dev"/>
</dbReference>
<feature type="domain" description="Clip" evidence="11">
    <location>
        <begin position="437"/>
        <end position="493"/>
    </location>
</feature>
<dbReference type="GO" id="GO:0005576">
    <property type="term" value="C:extracellular region"/>
    <property type="evidence" value="ECO:0007669"/>
    <property type="project" value="UniProtKB-SubCell"/>
</dbReference>
<reference evidence="12" key="1">
    <citation type="submission" date="2022-03" db="EMBL/GenBank/DDBJ databases">
        <authorList>
            <person name="Lindestad O."/>
        </authorList>
    </citation>
    <scope>NUCLEOTIDE SEQUENCE</scope>
</reference>
<evidence type="ECO:0000259" key="10">
    <source>
        <dbReference type="PROSITE" id="PS50240"/>
    </source>
</evidence>
<dbReference type="CDD" id="cd00190">
    <property type="entry name" value="Tryp_SPc"/>
    <property type="match status" value="2"/>
</dbReference>
<dbReference type="PROSITE" id="PS00134">
    <property type="entry name" value="TRYPSIN_HIS"/>
    <property type="match status" value="1"/>
</dbReference>
<comment type="subcellular location">
    <subcellularLocation>
        <location evidence="1">Secreted</location>
        <location evidence="1">Extracellular space</location>
    </subcellularLocation>
</comment>
<evidence type="ECO:0000259" key="11">
    <source>
        <dbReference type="PROSITE" id="PS51888"/>
    </source>
</evidence>
<evidence type="ECO:0000313" key="13">
    <source>
        <dbReference type="Proteomes" id="UP000838756"/>
    </source>
</evidence>
<dbReference type="FunFam" id="2.40.10.10:FF:000028">
    <property type="entry name" value="Serine protease easter"/>
    <property type="match status" value="1"/>
</dbReference>
<keyword evidence="2 9" id="KW-0645">Protease</keyword>
<keyword evidence="6" id="KW-1015">Disulfide bond</keyword>
<dbReference type="PROSITE" id="PS51888">
    <property type="entry name" value="CLIP"/>
    <property type="match status" value="2"/>
</dbReference>
<evidence type="ECO:0000256" key="9">
    <source>
        <dbReference type="RuleBase" id="RU363034"/>
    </source>
</evidence>
<evidence type="ECO:0000256" key="1">
    <source>
        <dbReference type="ARBA" id="ARBA00004239"/>
    </source>
</evidence>
<sequence length="793" mass="87298">MPQENKQCISLAACEKLKPLVKTDPVTLKTLICGYDKFLPKVCCPMPSITIVASESATCHKIEGKSKYSCVPLKSCRDIRNKYLRKTITVHDIEKLRCKGTDIINVCCENPKETDSLRPEKIPDLRYDLKPSVVPEDPFCGKEYSVIKSKINGGQNAHIYQYPWLVALIKDQGSVSVNFQCGGSLISDKHVLTAEHCTQTKKKMVVVLGEYNIANDGIDCIQLAGNNKVCTEAIEEIHIANIFKYGNKYRQRTSLPNDDIALIKLTRAVHFSKFIRPICLPSSDITKSPPEQLQLFAAGWGFMDTYATLKSDIKQYVSMPLVNHETCKLLYTLTEINETRICAGGESGQSTCMGDSGGPLIYKRDNVHELVGIASTGPKQCGLSRKPRLFVKSLLSYAVTPHAVDVLAKMYSLLKVVFKVAFVICIVHGQQDYFADLCFTPTQEEGQCISLDQCEELKPLISKSRENLKKYHCGWVETVPKVGSAGSVPKVCCPSTITSSTKTTTTTTTVSPKPSGDCVTPEGKFGSCVPVQTCTYIKKMLATKTALSLEYFQRSRCIGGDLGSMNVCCDSKIRPSSEVVSRDGTCPDSAIPPNPESQCCGKESFTGNKVFGGNETAIDQYPWLALLQYTRPQLCGGSLISNKYVLTAAHCIINKSNKPRGVPICLPSSDITSAPPINMKLFVAGWGAVSEIRPFSEIKLYTSLPYVSHKRCQSDFNTLQGSLIWEKQICAGGELDKDTCKGDSGGPLMYENENVHEVIGVVSFGLLQCGIKKPSVYTKVYEYLSWINDNIKP</sequence>
<dbReference type="PRINTS" id="PR00722">
    <property type="entry name" value="CHYMOTRYPSIN"/>
</dbReference>
<evidence type="ECO:0000256" key="6">
    <source>
        <dbReference type="ARBA" id="ARBA00023157"/>
    </source>
</evidence>
<feature type="domain" description="Peptidase S1" evidence="10">
    <location>
        <begin position="151"/>
        <end position="412"/>
    </location>
</feature>
<name>A0A8S4R5N7_9NEOP</name>
<dbReference type="InterPro" id="IPR001254">
    <property type="entry name" value="Trypsin_dom"/>
</dbReference>
<dbReference type="InterPro" id="IPR033116">
    <property type="entry name" value="TRYPSIN_SER"/>
</dbReference>
<evidence type="ECO:0000256" key="3">
    <source>
        <dbReference type="ARBA" id="ARBA00022729"/>
    </source>
</evidence>
<dbReference type="PANTHER" id="PTHR24256">
    <property type="entry name" value="TRYPTASE-RELATED"/>
    <property type="match status" value="1"/>
</dbReference>
<accession>A0A8S4R5N7</accession>
<dbReference type="Proteomes" id="UP000838756">
    <property type="component" value="Unassembled WGS sequence"/>
</dbReference>
<dbReference type="Gene3D" id="2.40.10.10">
    <property type="entry name" value="Trypsin-like serine proteases"/>
    <property type="match status" value="4"/>
</dbReference>
<dbReference type="InterPro" id="IPR043504">
    <property type="entry name" value="Peptidase_S1_PA_chymotrypsin"/>
</dbReference>
<dbReference type="FunFam" id="2.40.10.10:FF:000036">
    <property type="entry name" value="Trypsin beta"/>
    <property type="match status" value="1"/>
</dbReference>
<dbReference type="GO" id="GO:0004252">
    <property type="term" value="F:serine-type endopeptidase activity"/>
    <property type="evidence" value="ECO:0007669"/>
    <property type="project" value="InterPro"/>
</dbReference>
<keyword evidence="3" id="KW-0732">Signal</keyword>
<dbReference type="SMART" id="SM00020">
    <property type="entry name" value="Tryp_SPc"/>
    <property type="match status" value="2"/>
</dbReference>
<organism evidence="12 13">
    <name type="scientific">Pararge aegeria aegeria</name>
    <dbReference type="NCBI Taxonomy" id="348720"/>
    <lineage>
        <taxon>Eukaryota</taxon>
        <taxon>Metazoa</taxon>
        <taxon>Ecdysozoa</taxon>
        <taxon>Arthropoda</taxon>
        <taxon>Hexapoda</taxon>
        <taxon>Insecta</taxon>
        <taxon>Pterygota</taxon>
        <taxon>Neoptera</taxon>
        <taxon>Endopterygota</taxon>
        <taxon>Lepidoptera</taxon>
        <taxon>Glossata</taxon>
        <taxon>Ditrysia</taxon>
        <taxon>Papilionoidea</taxon>
        <taxon>Nymphalidae</taxon>
        <taxon>Satyrinae</taxon>
        <taxon>Satyrini</taxon>
        <taxon>Parargina</taxon>
        <taxon>Pararge</taxon>
    </lineage>
</organism>
<evidence type="ECO:0000256" key="4">
    <source>
        <dbReference type="ARBA" id="ARBA00022801"/>
    </source>
</evidence>
<dbReference type="InterPro" id="IPR022700">
    <property type="entry name" value="CLIP"/>
</dbReference>
<evidence type="ECO:0000256" key="2">
    <source>
        <dbReference type="ARBA" id="ARBA00022670"/>
    </source>
</evidence>
<dbReference type="PROSITE" id="PS00135">
    <property type="entry name" value="TRYPSIN_SER"/>
    <property type="match status" value="2"/>
</dbReference>
<feature type="domain" description="Clip" evidence="11">
    <location>
        <begin position="1"/>
        <end position="44"/>
    </location>
</feature>